<feature type="transmembrane region" description="Helical" evidence="8">
    <location>
        <begin position="235"/>
        <end position="257"/>
    </location>
</feature>
<feature type="transmembrane region" description="Helical" evidence="8">
    <location>
        <begin position="34"/>
        <end position="54"/>
    </location>
</feature>
<evidence type="ECO:0000256" key="6">
    <source>
        <dbReference type="ARBA" id="ARBA00023170"/>
    </source>
</evidence>
<dbReference type="Pfam" id="PF08395">
    <property type="entry name" value="7tm_7"/>
    <property type="match status" value="1"/>
</dbReference>
<feature type="transmembrane region" description="Helical" evidence="8">
    <location>
        <begin position="269"/>
        <end position="289"/>
    </location>
</feature>
<dbReference type="PANTHER" id="PTHR21143:SF131">
    <property type="entry name" value="GUSTATORY AND ODORANT RECEPTOR 63A-RELATED"/>
    <property type="match status" value="1"/>
</dbReference>
<dbReference type="GO" id="GO:0033041">
    <property type="term" value="F:sweet taste receptor activity"/>
    <property type="evidence" value="ECO:0007669"/>
    <property type="project" value="TreeGrafter"/>
</dbReference>
<evidence type="ECO:0000256" key="1">
    <source>
        <dbReference type="ARBA" id="ARBA00004651"/>
    </source>
</evidence>
<dbReference type="InterPro" id="IPR013604">
    <property type="entry name" value="7TM_chemorcpt"/>
</dbReference>
<name>A0AAD4PGV2_9MUSC</name>
<organism evidence="9 10">
    <name type="scientific">Drosophila rubida</name>
    <dbReference type="NCBI Taxonomy" id="30044"/>
    <lineage>
        <taxon>Eukaryota</taxon>
        <taxon>Metazoa</taxon>
        <taxon>Ecdysozoa</taxon>
        <taxon>Arthropoda</taxon>
        <taxon>Hexapoda</taxon>
        <taxon>Insecta</taxon>
        <taxon>Pterygota</taxon>
        <taxon>Neoptera</taxon>
        <taxon>Endopterygota</taxon>
        <taxon>Diptera</taxon>
        <taxon>Brachycera</taxon>
        <taxon>Muscomorpha</taxon>
        <taxon>Ephydroidea</taxon>
        <taxon>Drosophilidae</taxon>
        <taxon>Drosophila</taxon>
    </lineage>
</organism>
<keyword evidence="6 8" id="KW-0675">Receptor</keyword>
<keyword evidence="4 8" id="KW-1133">Transmembrane helix</keyword>
<dbReference type="GO" id="GO:0030424">
    <property type="term" value="C:axon"/>
    <property type="evidence" value="ECO:0007669"/>
    <property type="project" value="TreeGrafter"/>
</dbReference>
<reference evidence="9" key="1">
    <citation type="journal article" date="2021" name="Mol. Ecol. Resour.">
        <title>Phylogenomic analyses of the genus Drosophila reveals genomic signals of climate adaptation.</title>
        <authorList>
            <person name="Li F."/>
            <person name="Rane R.V."/>
            <person name="Luria V."/>
            <person name="Xiong Z."/>
            <person name="Chen J."/>
            <person name="Li Z."/>
            <person name="Catullo R.A."/>
            <person name="Griffin P.C."/>
            <person name="Schiffer M."/>
            <person name="Pearce S."/>
            <person name="Lee S.F."/>
            <person name="McElroy K."/>
            <person name="Stocker A."/>
            <person name="Shirriffs J."/>
            <person name="Cockerell F."/>
            <person name="Coppin C."/>
            <person name="Sgro C.M."/>
            <person name="Karger A."/>
            <person name="Cain J.W."/>
            <person name="Weber J.A."/>
            <person name="Santpere G."/>
            <person name="Kirschner M.W."/>
            <person name="Hoffmann A.A."/>
            <person name="Oakeshott J.G."/>
            <person name="Zhang G."/>
        </authorList>
    </citation>
    <scope>NUCLEOTIDE SEQUENCE</scope>
    <source>
        <strain evidence="9">BGI-SZ-2011g</strain>
    </source>
</reference>
<evidence type="ECO:0000256" key="7">
    <source>
        <dbReference type="ARBA" id="ARBA00023224"/>
    </source>
</evidence>
<feature type="transmembrane region" description="Helical" evidence="8">
    <location>
        <begin position="346"/>
        <end position="364"/>
    </location>
</feature>
<dbReference type="GO" id="GO:0005886">
    <property type="term" value="C:plasma membrane"/>
    <property type="evidence" value="ECO:0007669"/>
    <property type="project" value="UniProtKB-SubCell"/>
</dbReference>
<evidence type="ECO:0000256" key="2">
    <source>
        <dbReference type="ARBA" id="ARBA00022475"/>
    </source>
</evidence>
<dbReference type="GO" id="GO:0007165">
    <property type="term" value="P:signal transduction"/>
    <property type="evidence" value="ECO:0007669"/>
    <property type="project" value="UniProtKB-KW"/>
</dbReference>
<dbReference type="PANTHER" id="PTHR21143">
    <property type="entry name" value="INVERTEBRATE GUSTATORY RECEPTOR"/>
    <property type="match status" value="1"/>
</dbReference>
<dbReference type="Proteomes" id="UP001200034">
    <property type="component" value="Unassembled WGS sequence"/>
</dbReference>
<evidence type="ECO:0000256" key="3">
    <source>
        <dbReference type="ARBA" id="ARBA00022692"/>
    </source>
</evidence>
<dbReference type="AlphaFoldDB" id="A0AAD4PGV2"/>
<keyword evidence="7 8" id="KW-0807">Transducer</keyword>
<keyword evidence="3 8" id="KW-0812">Transmembrane</keyword>
<comment type="similarity">
    <text evidence="8">Belongs to the insect chemoreceptor superfamily. Gustatory receptor (GR) family.</text>
</comment>
<feature type="transmembrane region" description="Helical" evidence="8">
    <location>
        <begin position="161"/>
        <end position="185"/>
    </location>
</feature>
<sequence length="370" mass="43879">MGKRRLLQWYHNYALVLGVTSHRLLASGRVQQSWLARCYALLVNVFVLLSQPLILWRSTQYINANNWFPNLIPLTSYILYSVSYAAIAYTIVSRGRRDCALVELEGIVRRVMRQHPHRVERNLEYIFYTKLATMVFLCLTGMLMCFMMPNEHRWHVLLMTFIFQNAMNIPAVASYRYFLALWYMACSYQSINRRLEELLQAFKARLPRRDEREELRRLWSMHALLGQSLLRINKVYGLLMLAARFDFATFTVIDAYWGMLFMFSEKVPMYAVVFGSFNYWIRLVDFYLLDVMCDLTTRYQNNTYDAATEALWCQELNSYLIYARTSRLEISVCGLFTVNRERWFKMLGSMATFALLLLQFHLLLKDKFSL</sequence>
<keyword evidence="2 8" id="KW-1003">Cell membrane</keyword>
<feature type="transmembrane region" description="Helical" evidence="8">
    <location>
        <begin position="125"/>
        <end position="149"/>
    </location>
</feature>
<comment type="subcellular location">
    <subcellularLocation>
        <location evidence="1 8">Cell membrane</location>
        <topology evidence="1 8">Multi-pass membrane protein</topology>
    </subcellularLocation>
</comment>
<protein>
    <recommendedName>
        <fullName evidence="8">Gustatory receptor</fullName>
    </recommendedName>
</protein>
<evidence type="ECO:0000256" key="8">
    <source>
        <dbReference type="RuleBase" id="RU363108"/>
    </source>
</evidence>
<evidence type="ECO:0000256" key="5">
    <source>
        <dbReference type="ARBA" id="ARBA00023136"/>
    </source>
</evidence>
<evidence type="ECO:0000313" key="10">
    <source>
        <dbReference type="Proteomes" id="UP001200034"/>
    </source>
</evidence>
<evidence type="ECO:0000256" key="4">
    <source>
        <dbReference type="ARBA" id="ARBA00022989"/>
    </source>
</evidence>
<feature type="transmembrane region" description="Helical" evidence="8">
    <location>
        <begin position="74"/>
        <end position="92"/>
    </location>
</feature>
<gene>
    <name evidence="9" type="ORF">KR093_010508</name>
</gene>
<accession>A0AAD4PGV2</accession>
<dbReference type="EMBL" id="JAJJHW010003889">
    <property type="protein sequence ID" value="KAH8355291.1"/>
    <property type="molecule type" value="Genomic_DNA"/>
</dbReference>
<dbReference type="GO" id="GO:0043025">
    <property type="term" value="C:neuronal cell body"/>
    <property type="evidence" value="ECO:0007669"/>
    <property type="project" value="TreeGrafter"/>
</dbReference>
<dbReference type="GO" id="GO:0030425">
    <property type="term" value="C:dendrite"/>
    <property type="evidence" value="ECO:0007669"/>
    <property type="project" value="TreeGrafter"/>
</dbReference>
<evidence type="ECO:0000313" key="9">
    <source>
        <dbReference type="EMBL" id="KAH8355291.1"/>
    </source>
</evidence>
<comment type="caution">
    <text evidence="9">The sequence shown here is derived from an EMBL/GenBank/DDBJ whole genome shotgun (WGS) entry which is preliminary data.</text>
</comment>
<keyword evidence="5 8" id="KW-0472">Membrane</keyword>
<comment type="function">
    <text evidence="8">Gustatory receptor which mediates acceptance or avoidance behavior, depending on its substrates.</text>
</comment>
<keyword evidence="10" id="KW-1185">Reference proteome</keyword>
<proteinExistence type="inferred from homology"/>